<dbReference type="GO" id="GO:0005992">
    <property type="term" value="P:trehalose biosynthetic process"/>
    <property type="evidence" value="ECO:0007669"/>
    <property type="project" value="UniProtKB-UniPathway"/>
</dbReference>
<dbReference type="PANTHER" id="PTHR43768">
    <property type="entry name" value="TREHALOSE 6-PHOSPHATE PHOSPHATASE"/>
    <property type="match status" value="1"/>
</dbReference>
<dbReference type="InterPro" id="IPR023214">
    <property type="entry name" value="HAD_sf"/>
</dbReference>
<dbReference type="Gene3D" id="3.30.70.1020">
    <property type="entry name" value="Trehalose-6-phosphate phosphatase related protein, domain 2"/>
    <property type="match status" value="1"/>
</dbReference>
<comment type="function">
    <text evidence="2 3">Removes the phosphate from trehalose 6-phosphate to produce free trehalose.</text>
</comment>
<proteinExistence type="inferred from homology"/>
<accession>A0A8J8BCN7</accession>
<dbReference type="Pfam" id="PF02358">
    <property type="entry name" value="Trehalose_PPase"/>
    <property type="match status" value="1"/>
</dbReference>
<keyword evidence="3" id="KW-0479">Metal-binding</keyword>
<dbReference type="EC" id="3.1.3.12" evidence="3"/>
<reference evidence="5" key="1">
    <citation type="submission" date="2021-04" db="EMBL/GenBank/DDBJ databases">
        <title>Genome based classification of Actinospica acidithermotolerans sp. nov., an actinobacterium isolated from an Indonesian hot spring.</title>
        <authorList>
            <person name="Kusuma A.B."/>
            <person name="Putra K.E."/>
            <person name="Nafisah S."/>
            <person name="Loh J."/>
            <person name="Nouioui I."/>
            <person name="Goodfellow M."/>
        </authorList>
    </citation>
    <scope>NUCLEOTIDE SEQUENCE</scope>
    <source>
        <strain evidence="5">DSM 45618</strain>
    </source>
</reference>
<dbReference type="UniPathway" id="UPA00299"/>
<sequence length="294" mass="30439">MTKDDEAARDDAASKQRENATEPAAEAMVPAGTNATRTAARLSEYGFFFDFDGTLAPIQQDPQSVQPAVGVLAALSALAARAAVTAVVSARPVAFLAGRLGAVPGLRLHGLYGLEYSADGGASVRTSPEAESYVPLIARVVADARAAFPGALIEDKRLSCALHFRADPDLEPRIDAWAGARAEADGLLLQHGRMVVELKPPVETDKGAVVLRAAAGLAGAWYFGDDLGDLPAFAALDRLVAERPGFHAVRVAVGVAEGRGAALGGRADLLLDAPPRVPLLLDSLLTEPHGSGAP</sequence>
<evidence type="ECO:0000313" key="5">
    <source>
        <dbReference type="EMBL" id="MBS2963306.1"/>
    </source>
</evidence>
<keyword evidence="3" id="KW-0460">Magnesium</keyword>
<comment type="pathway">
    <text evidence="3">Glycan biosynthesis; trehalose biosynthesis.</text>
</comment>
<organism evidence="5 6">
    <name type="scientific">Actinocrinis puniceicyclus</name>
    <dbReference type="NCBI Taxonomy" id="977794"/>
    <lineage>
        <taxon>Bacteria</taxon>
        <taxon>Bacillati</taxon>
        <taxon>Actinomycetota</taxon>
        <taxon>Actinomycetes</taxon>
        <taxon>Catenulisporales</taxon>
        <taxon>Actinospicaceae</taxon>
        <taxon>Actinocrinis</taxon>
    </lineage>
</organism>
<dbReference type="RefSeq" id="WP_211466880.1">
    <property type="nucleotide sequence ID" value="NZ_JAGSXH010000024.1"/>
</dbReference>
<evidence type="ECO:0000313" key="6">
    <source>
        <dbReference type="Proteomes" id="UP000677913"/>
    </source>
</evidence>
<comment type="similarity">
    <text evidence="3">Belongs to the trehalose phosphatase family.</text>
</comment>
<keyword evidence="6" id="KW-1185">Reference proteome</keyword>
<dbReference type="InterPro" id="IPR003337">
    <property type="entry name" value="Trehalose_PPase"/>
</dbReference>
<keyword evidence="1 3" id="KW-0378">Hydrolase</keyword>
<gene>
    <name evidence="5" type="primary">otsB</name>
    <name evidence="5" type="ORF">KGA66_09635</name>
</gene>
<dbReference type="GO" id="GO:0046872">
    <property type="term" value="F:metal ion binding"/>
    <property type="evidence" value="ECO:0007669"/>
    <property type="project" value="UniProtKB-KW"/>
</dbReference>
<dbReference type="InterPro" id="IPR044651">
    <property type="entry name" value="OTSB-like"/>
</dbReference>
<evidence type="ECO:0000256" key="2">
    <source>
        <dbReference type="ARBA" id="ARBA00024179"/>
    </source>
</evidence>
<evidence type="ECO:0000256" key="1">
    <source>
        <dbReference type="ARBA" id="ARBA00022801"/>
    </source>
</evidence>
<comment type="catalytic activity">
    <reaction evidence="3">
        <text>alpha,alpha-trehalose 6-phosphate + H2O = alpha,alpha-trehalose + phosphate</text>
        <dbReference type="Rhea" id="RHEA:23420"/>
        <dbReference type="ChEBI" id="CHEBI:15377"/>
        <dbReference type="ChEBI" id="CHEBI:16551"/>
        <dbReference type="ChEBI" id="CHEBI:43474"/>
        <dbReference type="ChEBI" id="CHEBI:58429"/>
        <dbReference type="EC" id="3.1.3.12"/>
    </reaction>
</comment>
<feature type="compositionally biased region" description="Basic and acidic residues" evidence="4">
    <location>
        <begin position="1"/>
        <end position="20"/>
    </location>
</feature>
<evidence type="ECO:0000256" key="4">
    <source>
        <dbReference type="SAM" id="MobiDB-lite"/>
    </source>
</evidence>
<dbReference type="Gene3D" id="3.40.50.1000">
    <property type="entry name" value="HAD superfamily/HAD-like"/>
    <property type="match status" value="1"/>
</dbReference>
<dbReference type="AlphaFoldDB" id="A0A8J8BCN7"/>
<dbReference type="InterPro" id="IPR036412">
    <property type="entry name" value="HAD-like_sf"/>
</dbReference>
<name>A0A8J8BCN7_9ACTN</name>
<dbReference type="Proteomes" id="UP000677913">
    <property type="component" value="Unassembled WGS sequence"/>
</dbReference>
<dbReference type="GO" id="GO:0004805">
    <property type="term" value="F:trehalose-phosphatase activity"/>
    <property type="evidence" value="ECO:0007669"/>
    <property type="project" value="UniProtKB-EC"/>
</dbReference>
<dbReference type="NCBIfam" id="TIGR00685">
    <property type="entry name" value="T6PP"/>
    <property type="match status" value="1"/>
</dbReference>
<dbReference type="SUPFAM" id="SSF56784">
    <property type="entry name" value="HAD-like"/>
    <property type="match status" value="1"/>
</dbReference>
<comment type="cofactor">
    <cofactor evidence="3">
        <name>Mg(2+)</name>
        <dbReference type="ChEBI" id="CHEBI:18420"/>
    </cofactor>
</comment>
<protein>
    <recommendedName>
        <fullName evidence="3">Trehalose 6-phosphate phosphatase</fullName>
        <ecNumber evidence="3">3.1.3.12</ecNumber>
    </recommendedName>
</protein>
<feature type="region of interest" description="Disordered" evidence="4">
    <location>
        <begin position="1"/>
        <end position="27"/>
    </location>
</feature>
<dbReference type="EMBL" id="JAGSXH010000024">
    <property type="protein sequence ID" value="MBS2963306.1"/>
    <property type="molecule type" value="Genomic_DNA"/>
</dbReference>
<evidence type="ECO:0000256" key="3">
    <source>
        <dbReference type="RuleBase" id="RU361117"/>
    </source>
</evidence>
<dbReference type="PANTHER" id="PTHR43768:SF3">
    <property type="entry name" value="TREHALOSE 6-PHOSPHATE PHOSPHATASE"/>
    <property type="match status" value="1"/>
</dbReference>
<comment type="caution">
    <text evidence="5">The sequence shown here is derived from an EMBL/GenBank/DDBJ whole genome shotgun (WGS) entry which is preliminary data.</text>
</comment>